<reference evidence="1 2" key="2">
    <citation type="journal article" date="2022" name="Mol. Ecol. Resour.">
        <title>The genomes of chicory, endive, great burdock and yacon provide insights into Asteraceae paleo-polyploidization history and plant inulin production.</title>
        <authorList>
            <person name="Fan W."/>
            <person name="Wang S."/>
            <person name="Wang H."/>
            <person name="Wang A."/>
            <person name="Jiang F."/>
            <person name="Liu H."/>
            <person name="Zhao H."/>
            <person name="Xu D."/>
            <person name="Zhang Y."/>
        </authorList>
    </citation>
    <scope>NUCLEOTIDE SEQUENCE [LARGE SCALE GENOMIC DNA]</scope>
    <source>
        <strain evidence="2">cv. Yunnan</strain>
        <tissue evidence="1">Leaves</tissue>
    </source>
</reference>
<comment type="caution">
    <text evidence="1">The sequence shown here is derived from an EMBL/GenBank/DDBJ whole genome shotgun (WGS) entry which is preliminary data.</text>
</comment>
<evidence type="ECO:0000313" key="1">
    <source>
        <dbReference type="EMBL" id="KAI3819706.1"/>
    </source>
</evidence>
<proteinExistence type="predicted"/>
<dbReference type="EMBL" id="CM042021">
    <property type="protein sequence ID" value="KAI3819706.1"/>
    <property type="molecule type" value="Genomic_DNA"/>
</dbReference>
<dbReference type="Proteomes" id="UP001056120">
    <property type="component" value="Linkage Group LG04"/>
</dbReference>
<accession>A0ACB9JJ46</accession>
<protein>
    <submittedName>
        <fullName evidence="1">Uncharacterized protein</fullName>
    </submittedName>
</protein>
<evidence type="ECO:0000313" key="2">
    <source>
        <dbReference type="Proteomes" id="UP001056120"/>
    </source>
</evidence>
<sequence>MDTKGRLVAGSHNRNEFVLINVDEVGRLTLGIENEALWEDVARDDEGVESVGAGGGKVGESVVSWDEHGGSGGDESGIGG</sequence>
<gene>
    <name evidence="1" type="ORF">L1987_13554</name>
</gene>
<name>A0ACB9JJ46_9ASTR</name>
<organism evidence="1 2">
    <name type="scientific">Smallanthus sonchifolius</name>
    <dbReference type="NCBI Taxonomy" id="185202"/>
    <lineage>
        <taxon>Eukaryota</taxon>
        <taxon>Viridiplantae</taxon>
        <taxon>Streptophyta</taxon>
        <taxon>Embryophyta</taxon>
        <taxon>Tracheophyta</taxon>
        <taxon>Spermatophyta</taxon>
        <taxon>Magnoliopsida</taxon>
        <taxon>eudicotyledons</taxon>
        <taxon>Gunneridae</taxon>
        <taxon>Pentapetalae</taxon>
        <taxon>asterids</taxon>
        <taxon>campanulids</taxon>
        <taxon>Asterales</taxon>
        <taxon>Asteraceae</taxon>
        <taxon>Asteroideae</taxon>
        <taxon>Heliantheae alliance</taxon>
        <taxon>Millerieae</taxon>
        <taxon>Smallanthus</taxon>
    </lineage>
</organism>
<reference evidence="2" key="1">
    <citation type="journal article" date="2022" name="Mol. Ecol. Resour.">
        <title>The genomes of chicory, endive, great burdock and yacon provide insights into Asteraceae palaeo-polyploidization history and plant inulin production.</title>
        <authorList>
            <person name="Fan W."/>
            <person name="Wang S."/>
            <person name="Wang H."/>
            <person name="Wang A."/>
            <person name="Jiang F."/>
            <person name="Liu H."/>
            <person name="Zhao H."/>
            <person name="Xu D."/>
            <person name="Zhang Y."/>
        </authorList>
    </citation>
    <scope>NUCLEOTIDE SEQUENCE [LARGE SCALE GENOMIC DNA]</scope>
    <source>
        <strain evidence="2">cv. Yunnan</strain>
    </source>
</reference>
<keyword evidence="2" id="KW-1185">Reference proteome</keyword>